<evidence type="ECO:0000313" key="2">
    <source>
        <dbReference type="EMBL" id="CAE7856107.1"/>
    </source>
</evidence>
<dbReference type="EMBL" id="CAJNJA010055619">
    <property type="protein sequence ID" value="CAE7856107.1"/>
    <property type="molecule type" value="Genomic_DNA"/>
</dbReference>
<dbReference type="AlphaFoldDB" id="A0A813A8G8"/>
<accession>A0A813A8G8</accession>
<feature type="non-terminal residue" evidence="2">
    <location>
        <position position="1"/>
    </location>
</feature>
<organism evidence="2 3">
    <name type="scientific">Symbiodinium necroappetens</name>
    <dbReference type="NCBI Taxonomy" id="1628268"/>
    <lineage>
        <taxon>Eukaryota</taxon>
        <taxon>Sar</taxon>
        <taxon>Alveolata</taxon>
        <taxon>Dinophyceae</taxon>
        <taxon>Suessiales</taxon>
        <taxon>Symbiodiniaceae</taxon>
        <taxon>Symbiodinium</taxon>
    </lineage>
</organism>
<keyword evidence="3" id="KW-1185">Reference proteome</keyword>
<keyword evidence="1" id="KW-0812">Transmembrane</keyword>
<gene>
    <name evidence="2" type="primary">CHR12</name>
    <name evidence="2" type="ORF">SNEC2469_LOCUS26877</name>
</gene>
<name>A0A813A8G8_9DINO</name>
<keyword evidence="1" id="KW-1133">Transmembrane helix</keyword>
<evidence type="ECO:0000313" key="3">
    <source>
        <dbReference type="Proteomes" id="UP000601435"/>
    </source>
</evidence>
<reference evidence="2" key="1">
    <citation type="submission" date="2021-02" db="EMBL/GenBank/DDBJ databases">
        <authorList>
            <person name="Dougan E. K."/>
            <person name="Rhodes N."/>
            <person name="Thang M."/>
            <person name="Chan C."/>
        </authorList>
    </citation>
    <scope>NUCLEOTIDE SEQUENCE</scope>
</reference>
<dbReference type="Proteomes" id="UP000601435">
    <property type="component" value="Unassembled WGS sequence"/>
</dbReference>
<evidence type="ECO:0000256" key="1">
    <source>
        <dbReference type="SAM" id="Phobius"/>
    </source>
</evidence>
<feature type="transmembrane region" description="Helical" evidence="1">
    <location>
        <begin position="481"/>
        <end position="499"/>
    </location>
</feature>
<proteinExistence type="predicted"/>
<sequence length="517" mass="56155">VCQACKDLDPEDKAILEGVAAVERAHLHDVVLYLALPFDVYTLAWIWHGISNEDMLTWKPLDKVQTPYPAAAMQLALRVFHTGQQFPLFKVPDLELCWPVSGRPSVRETGGQRRVGTVTSISEGLHSITVKYDKESKQYVPDDAGCFPLVDAARESQAKALTDEELIKNGVSNTSSLKSYLTKLGIVAQDGQDGTKPDQIPGISERLLALNLNAFGSWQAGPKESSWDQFRMNGISFDSAADLIGGQLPFLKDIFDERQLAANVRELVQKQLQLLVCVVKNRTIEPGTVTGCDSLVADMKTLISCPTAADLTELMSTALPPSVSACKKVVTTVPGAPSTKCGTDVLLQLVMTPDLANDLAYLSSEGGAPDSARDEGESFVRGYNELKNTPTGDNVQVRSLLRRDPFASGSGLQFAAHSSVFRDTKMMFAMAGIASDIRDTVLGHIDACWTTTSTTTSTTTTTTGEVRPRFFQSDVHPLRTAGIMLLAGLSVTALCYYRLQRAAPARGLRAIEMQEHV</sequence>
<protein>
    <submittedName>
        <fullName evidence="2">CHR12 protein</fullName>
    </submittedName>
</protein>
<keyword evidence="1" id="KW-0472">Membrane</keyword>
<dbReference type="OrthoDB" id="417753at2759"/>
<comment type="caution">
    <text evidence="2">The sequence shown here is derived from an EMBL/GenBank/DDBJ whole genome shotgun (WGS) entry which is preliminary data.</text>
</comment>